<keyword evidence="5" id="KW-0175">Coiled coil</keyword>
<evidence type="ECO:0000256" key="4">
    <source>
        <dbReference type="ARBA" id="ARBA00023136"/>
    </source>
</evidence>
<dbReference type="GO" id="GO:0005739">
    <property type="term" value="C:mitochondrion"/>
    <property type="evidence" value="ECO:0007669"/>
    <property type="project" value="UniProtKB-SubCell"/>
</dbReference>
<evidence type="ECO:0000256" key="2">
    <source>
        <dbReference type="ARBA" id="ARBA00022692"/>
    </source>
</evidence>
<evidence type="ECO:0000256" key="3">
    <source>
        <dbReference type="ARBA" id="ARBA00022989"/>
    </source>
</evidence>
<keyword evidence="3 6" id="KW-1133">Transmembrane helix</keyword>
<gene>
    <name evidence="8" type="ORF">AWRI3579_g1723</name>
</gene>
<feature type="domain" description="HIG1" evidence="7">
    <location>
        <begin position="87"/>
        <end position="178"/>
    </location>
</feature>
<dbReference type="GO" id="GO:0033617">
    <property type="term" value="P:mitochondrial respiratory chain complex IV assembly"/>
    <property type="evidence" value="ECO:0007669"/>
    <property type="project" value="TreeGrafter"/>
</dbReference>
<dbReference type="Pfam" id="PF04588">
    <property type="entry name" value="HIG_1_N"/>
    <property type="match status" value="1"/>
</dbReference>
<dbReference type="OrthoDB" id="1915122at2759"/>
<evidence type="ECO:0000313" key="8">
    <source>
        <dbReference type="EMBL" id="OEJ85502.1"/>
    </source>
</evidence>
<dbReference type="InterPro" id="IPR040153">
    <property type="entry name" value="Rcf2"/>
</dbReference>
<feature type="coiled-coil region" evidence="5">
    <location>
        <begin position="183"/>
        <end position="210"/>
    </location>
</feature>
<keyword evidence="4 6" id="KW-0472">Membrane</keyword>
<evidence type="ECO:0000313" key="9">
    <source>
        <dbReference type="Proteomes" id="UP000095728"/>
    </source>
</evidence>
<dbReference type="EMBL" id="LPNM01000007">
    <property type="protein sequence ID" value="OEJ85502.1"/>
    <property type="molecule type" value="Genomic_DNA"/>
</dbReference>
<dbReference type="PANTHER" id="PTHR28018">
    <property type="entry name" value="RESPIRATORY SUPERCOMPLEX FACTOR 2, MITOCHONDRIAL"/>
    <property type="match status" value="1"/>
</dbReference>
<keyword evidence="9" id="KW-1185">Reference proteome</keyword>
<reference evidence="9" key="1">
    <citation type="journal article" date="2016" name="Genome Announc.">
        <title>Genome sequences of three species of Hanseniaspora isolated from spontaneous wine fermentations.</title>
        <authorList>
            <person name="Sternes P.R."/>
            <person name="Lee D."/>
            <person name="Kutyna D.R."/>
            <person name="Borneman A.R."/>
        </authorList>
    </citation>
    <scope>NUCLEOTIDE SEQUENCE [LARGE SCALE GENOMIC DNA]</scope>
    <source>
        <strain evidence="9">AWRI3579</strain>
    </source>
</reference>
<dbReference type="AlphaFoldDB" id="A0A1E5RF23"/>
<name>A0A1E5RF23_9ASCO</name>
<protein>
    <submittedName>
        <fullName evidence="8">Respiratory supercomplex factor 2, mitochondrial</fullName>
    </submittedName>
</protein>
<dbReference type="Proteomes" id="UP000095728">
    <property type="component" value="Unassembled WGS sequence"/>
</dbReference>
<keyword evidence="2 6" id="KW-0812">Transmembrane</keyword>
<proteinExistence type="predicted"/>
<dbReference type="PROSITE" id="PS51503">
    <property type="entry name" value="HIG1"/>
    <property type="match status" value="1"/>
</dbReference>
<dbReference type="STRING" id="56408.A0A1E5RF23"/>
<accession>A0A1E5RF23</accession>
<comment type="caution">
    <text evidence="8">The sequence shown here is derived from an EMBL/GenBank/DDBJ whole genome shotgun (WGS) entry which is preliminary data.</text>
</comment>
<dbReference type="InterPro" id="IPR007667">
    <property type="entry name" value="Hypoxia_induced_domain"/>
</dbReference>
<organism evidence="8 9">
    <name type="scientific">Hanseniaspora osmophila</name>
    <dbReference type="NCBI Taxonomy" id="56408"/>
    <lineage>
        <taxon>Eukaryota</taxon>
        <taxon>Fungi</taxon>
        <taxon>Dikarya</taxon>
        <taxon>Ascomycota</taxon>
        <taxon>Saccharomycotina</taxon>
        <taxon>Saccharomycetes</taxon>
        <taxon>Saccharomycodales</taxon>
        <taxon>Saccharomycodaceae</taxon>
        <taxon>Hanseniaspora</taxon>
    </lineage>
</organism>
<evidence type="ECO:0000256" key="6">
    <source>
        <dbReference type="SAM" id="Phobius"/>
    </source>
</evidence>
<evidence type="ECO:0000256" key="1">
    <source>
        <dbReference type="ARBA" id="ARBA00004173"/>
    </source>
</evidence>
<feature type="transmembrane region" description="Helical" evidence="6">
    <location>
        <begin position="151"/>
        <end position="169"/>
    </location>
</feature>
<comment type="subcellular location">
    <subcellularLocation>
        <location evidence="1">Mitochondrion</location>
    </subcellularLocation>
</comment>
<evidence type="ECO:0000256" key="5">
    <source>
        <dbReference type="SAM" id="Coils"/>
    </source>
</evidence>
<dbReference type="FunCoup" id="A0A1E5RF23">
    <property type="interactions" value="74"/>
</dbReference>
<evidence type="ECO:0000259" key="7">
    <source>
        <dbReference type="PROSITE" id="PS51503"/>
    </source>
</evidence>
<sequence length="222" mass="25621">MKLLTEEEIQAHSYYMYQGALKGALAGFIISGLGFRYARTKFPRFHTYPWAMRTAMFITPPTILTSIAAEEASNKFDKIMYSSEADQKAALQEHQKWNAMSTKDKAVTLLSNNKYQIILATWAGSLWGSWRIINKDKLMTGPQKIVQARMYAQFITVGLLLGAMGLSMYEQKLHPDAKTLERQEKWEKILEKAKEDEENLDQNITTRSNEDRIKSKIYRYDS</sequence>
<dbReference type="PANTHER" id="PTHR28018:SF3">
    <property type="entry name" value="RESPIRATORY SUPERCOMPLEX FACTOR 2, MITOCHONDRIAL"/>
    <property type="match status" value="1"/>
</dbReference>
<feature type="transmembrane region" description="Helical" evidence="6">
    <location>
        <begin position="20"/>
        <end position="38"/>
    </location>
</feature>
<dbReference type="InParanoid" id="A0A1E5RF23"/>